<feature type="signal peptide" evidence="1">
    <location>
        <begin position="1"/>
        <end position="20"/>
    </location>
</feature>
<dbReference type="STRING" id="296218.AWN68_05510"/>
<dbReference type="Proteomes" id="UP000075615">
    <property type="component" value="Unassembled WGS sequence"/>
</dbReference>
<keyword evidence="1" id="KW-0732">Signal</keyword>
<evidence type="ECO:0000313" key="3">
    <source>
        <dbReference type="Proteomes" id="UP000075615"/>
    </source>
</evidence>
<dbReference type="RefSeq" id="WP_068415582.1">
    <property type="nucleotide sequence ID" value="NZ_LRDB01000023.1"/>
</dbReference>
<keyword evidence="3" id="KW-1185">Reference proteome</keyword>
<feature type="chain" id="PRO_5007574557" description="SprB repeat-containing protein" evidence="1">
    <location>
        <begin position="21"/>
        <end position="195"/>
    </location>
</feature>
<sequence length="195" mass="19580">MKIRPIYFALIIVLIISACSGGGGDETPDPCATPIVLTISSQQSATSGQSDGSVSISAAGSNGGLEYKIGSGTFQSSSSFTGLAAGNYTVSVKDNQGCTASVSITITESTGGSATPSFSSDVFPIMQSSCATSGCHVSGGSAPFVMANYSDVKAKDLSIKSRVSARTMPPSGSNALSTDQINTIVVWVDAGAPNN</sequence>
<dbReference type="OrthoDB" id="1524994at2"/>
<comment type="caution">
    <text evidence="2">The sequence shown here is derived from an EMBL/GenBank/DDBJ whole genome shotgun (WGS) entry which is preliminary data.</text>
</comment>
<name>A0A150XCS1_9BACT</name>
<reference evidence="2 3" key="1">
    <citation type="submission" date="2016-01" db="EMBL/GenBank/DDBJ databases">
        <title>Genome sequencing of Roseivirga echinicomitans KMM 6058.</title>
        <authorList>
            <person name="Selvaratnam C."/>
            <person name="Thevarajoo S."/>
            <person name="Goh K.M."/>
            <person name="Ee R."/>
            <person name="Chan K.-G."/>
            <person name="Chong C.S."/>
        </authorList>
    </citation>
    <scope>NUCLEOTIDE SEQUENCE [LARGE SCALE GENOMIC DNA]</scope>
    <source>
        <strain evidence="2 3">KMM 6058</strain>
    </source>
</reference>
<dbReference type="EMBL" id="LRDB01000023">
    <property type="protein sequence ID" value="KYG76490.1"/>
    <property type="molecule type" value="Genomic_DNA"/>
</dbReference>
<dbReference type="AlphaFoldDB" id="A0A150XCS1"/>
<accession>A0A150XCS1</accession>
<proteinExistence type="predicted"/>
<evidence type="ECO:0000256" key="1">
    <source>
        <dbReference type="SAM" id="SignalP"/>
    </source>
</evidence>
<evidence type="ECO:0008006" key="4">
    <source>
        <dbReference type="Google" id="ProtNLM"/>
    </source>
</evidence>
<gene>
    <name evidence="2" type="ORF">AWN68_05510</name>
</gene>
<evidence type="ECO:0000313" key="2">
    <source>
        <dbReference type="EMBL" id="KYG76490.1"/>
    </source>
</evidence>
<dbReference type="PROSITE" id="PS51257">
    <property type="entry name" value="PROKAR_LIPOPROTEIN"/>
    <property type="match status" value="1"/>
</dbReference>
<protein>
    <recommendedName>
        <fullName evidence="4">SprB repeat-containing protein</fullName>
    </recommendedName>
</protein>
<organism evidence="2 3">
    <name type="scientific">Roseivirga echinicomitans</name>
    <dbReference type="NCBI Taxonomy" id="296218"/>
    <lineage>
        <taxon>Bacteria</taxon>
        <taxon>Pseudomonadati</taxon>
        <taxon>Bacteroidota</taxon>
        <taxon>Cytophagia</taxon>
        <taxon>Cytophagales</taxon>
        <taxon>Roseivirgaceae</taxon>
        <taxon>Roseivirga</taxon>
    </lineage>
</organism>